<accession>A0A1H4D3E7</accession>
<reference evidence="3 4" key="1">
    <citation type="submission" date="2016-10" db="EMBL/GenBank/DDBJ databases">
        <authorList>
            <person name="de Groot N.N."/>
        </authorList>
    </citation>
    <scope>NUCLEOTIDE SEQUENCE [LARGE SCALE GENOMIC DNA]</scope>
    <source>
        <strain evidence="3 4">DSM 25383</strain>
    </source>
</reference>
<dbReference type="Gene3D" id="6.10.10.120">
    <property type="entry name" value="Antitoxin ParD1-like"/>
    <property type="match status" value="1"/>
</dbReference>
<dbReference type="SUPFAM" id="SSF47598">
    <property type="entry name" value="Ribbon-helix-helix"/>
    <property type="match status" value="1"/>
</dbReference>
<keyword evidence="2" id="KW-1277">Toxin-antitoxin system</keyword>
<evidence type="ECO:0000313" key="4">
    <source>
        <dbReference type="Proteomes" id="UP000183253"/>
    </source>
</evidence>
<dbReference type="OrthoDB" id="9815501at2"/>
<dbReference type="GO" id="GO:0006355">
    <property type="term" value="P:regulation of DNA-templated transcription"/>
    <property type="evidence" value="ECO:0007669"/>
    <property type="project" value="InterPro"/>
</dbReference>
<dbReference type="PANTHER" id="PTHR36582:SF2">
    <property type="entry name" value="ANTITOXIN PARD"/>
    <property type="match status" value="1"/>
</dbReference>
<dbReference type="AlphaFoldDB" id="A0A1H4D3E7"/>
<name>A0A1H4D3E7_9BACT</name>
<evidence type="ECO:0000256" key="1">
    <source>
        <dbReference type="ARBA" id="ARBA00008580"/>
    </source>
</evidence>
<evidence type="ECO:0000256" key="2">
    <source>
        <dbReference type="ARBA" id="ARBA00022649"/>
    </source>
</evidence>
<dbReference type="InterPro" id="IPR022789">
    <property type="entry name" value="ParD"/>
</dbReference>
<protein>
    <submittedName>
        <fullName evidence="3">Antitoxin ParD1/3/4</fullName>
    </submittedName>
</protein>
<dbReference type="Pfam" id="PF03693">
    <property type="entry name" value="ParD_antitoxin"/>
    <property type="match status" value="1"/>
</dbReference>
<organism evidence="3 4">
    <name type="scientific">Alistipes timonensis JC136</name>
    <dbReference type="NCBI Taxonomy" id="1033731"/>
    <lineage>
        <taxon>Bacteria</taxon>
        <taxon>Pseudomonadati</taxon>
        <taxon>Bacteroidota</taxon>
        <taxon>Bacteroidia</taxon>
        <taxon>Bacteroidales</taxon>
        <taxon>Rikenellaceae</taxon>
        <taxon>Alistipes</taxon>
    </lineage>
</organism>
<comment type="similarity">
    <text evidence="1">Belongs to the ParD antitoxin family.</text>
</comment>
<dbReference type="InterPro" id="IPR010985">
    <property type="entry name" value="Ribbon_hlx_hlx"/>
</dbReference>
<dbReference type="RefSeq" id="WP_010260452.1">
    <property type="nucleotide sequence ID" value="NZ_CAEG01000005.1"/>
</dbReference>
<proteinExistence type="inferred from homology"/>
<dbReference type="STRING" id="1033731.SAMN05444145_105129"/>
<evidence type="ECO:0000313" key="3">
    <source>
        <dbReference type="EMBL" id="SEA67121.1"/>
    </source>
</evidence>
<dbReference type="InterPro" id="IPR038296">
    <property type="entry name" value="ParD_sf"/>
</dbReference>
<dbReference type="Proteomes" id="UP000183253">
    <property type="component" value="Unassembled WGS sequence"/>
</dbReference>
<dbReference type="NCBIfam" id="TIGR02606">
    <property type="entry name" value="antidote_CC2985"/>
    <property type="match status" value="1"/>
</dbReference>
<sequence>MKTTSVALGVYFEDFIKAKIAQGRYNNASEVIRAGLRLLEENESRLTELKTAIREGIDSGVAEGFDLEDHLKTLKAKRTNG</sequence>
<keyword evidence="4" id="KW-1185">Reference proteome</keyword>
<dbReference type="PANTHER" id="PTHR36582">
    <property type="entry name" value="ANTITOXIN PARD"/>
    <property type="match status" value="1"/>
</dbReference>
<dbReference type="EMBL" id="FNRI01000005">
    <property type="protein sequence ID" value="SEA67121.1"/>
    <property type="molecule type" value="Genomic_DNA"/>
</dbReference>
<gene>
    <name evidence="3" type="ORF">SAMN05444145_105129</name>
</gene>